<dbReference type="InterPro" id="IPR050278">
    <property type="entry name" value="Serine_Prot_S9B/DPPIV"/>
</dbReference>
<dbReference type="InterPro" id="IPR002469">
    <property type="entry name" value="Peptidase_S9B_N"/>
</dbReference>
<dbReference type="Pfam" id="PF00930">
    <property type="entry name" value="DPPIV_N"/>
    <property type="match status" value="1"/>
</dbReference>
<dbReference type="GO" id="GO:0006508">
    <property type="term" value="P:proteolysis"/>
    <property type="evidence" value="ECO:0007669"/>
    <property type="project" value="InterPro"/>
</dbReference>
<dbReference type="InterPro" id="IPR029058">
    <property type="entry name" value="AB_hydrolase_fold"/>
</dbReference>
<name>A0A4R5FX55_9ACTN</name>
<dbReference type="RefSeq" id="WP_132628330.1">
    <property type="nucleotide sequence ID" value="NZ_SMLD01000007.1"/>
</dbReference>
<evidence type="ECO:0000313" key="3">
    <source>
        <dbReference type="EMBL" id="TDE58817.1"/>
    </source>
</evidence>
<dbReference type="Gene3D" id="2.140.10.30">
    <property type="entry name" value="Dipeptidylpeptidase IV, N-terminal domain"/>
    <property type="match status" value="1"/>
</dbReference>
<dbReference type="PANTHER" id="PTHR11731:SF193">
    <property type="entry name" value="DIPEPTIDYL PEPTIDASE 9"/>
    <property type="match status" value="1"/>
</dbReference>
<dbReference type="InterPro" id="IPR001375">
    <property type="entry name" value="Peptidase_S9_cat"/>
</dbReference>
<keyword evidence="4" id="KW-1185">Reference proteome</keyword>
<reference evidence="3 4" key="1">
    <citation type="submission" date="2019-03" db="EMBL/GenBank/DDBJ databases">
        <title>Draft genome sequences of novel Actinobacteria.</title>
        <authorList>
            <person name="Sahin N."/>
            <person name="Ay H."/>
            <person name="Saygin H."/>
        </authorList>
    </citation>
    <scope>NUCLEOTIDE SEQUENCE [LARGE SCALE GENOMIC DNA]</scope>
    <source>
        <strain evidence="3 4">6K102</strain>
    </source>
</reference>
<evidence type="ECO:0000259" key="2">
    <source>
        <dbReference type="Pfam" id="PF00930"/>
    </source>
</evidence>
<feature type="domain" description="Peptidase S9 prolyl oligopeptidase catalytic" evidence="1">
    <location>
        <begin position="535"/>
        <end position="729"/>
    </location>
</feature>
<dbReference type="AlphaFoldDB" id="A0A4R5FX55"/>
<evidence type="ECO:0000259" key="1">
    <source>
        <dbReference type="Pfam" id="PF00326"/>
    </source>
</evidence>
<dbReference type="SUPFAM" id="SSF82171">
    <property type="entry name" value="DPP6 N-terminal domain-like"/>
    <property type="match status" value="1"/>
</dbReference>
<sequence>MDATRYQAAERLLRHNRAALVRSDKINPQWDGARFWYTVDTREGKRFILVDPAAGSRKPAFDHHRLAVALAAATGQEANPAALPFSAIALSQDAITFFAFGSFWSCRLDTYTCTPAAPATAHGPGFLEVPSPDGKLVAFLRGHDLWARSVADGREWPLTTDGREDEEYGATPFAPSVLPNKLGLRSHLPPALAWSPDSTRVLTHRTDQRTVRRTQIMEELPADGGVPRPITQRYAYPGDAHMSQGEFVVIDAATCHVVKARTAPEPMPLQSPIAAGWAWWAEDGSAVYYLSQPRDQRSLHLNRLDPATGEVRGVLSESGSTRVEPNQTGAMPIIAVLSGGSQVLWYSQRDGWGHLYLYDARTGTPIRQVTSGAWAVQRILHIDEPAGVAYFIAAGLVAEDPYRHSVCRINLDSTGFARITDDDLHHVVTVAPGKECFIDSASTVELPPVTTVRGWDGRVLVELEQADITPLLATGWTPPERFRATAADGVTDVYGVIYRPHDFDPGRRYPVIDHVYPGPQTTRVSPAFHPGILGQEAEVLAALGFVVVAVDGRGTPGRDKAFHDASYGNQAAAGGIDDHVAALRQLAATRPWMDLDRVGVTGHSGGGFATVRAMLTFPDVYKVGVAESGNHDTRLFHLQFAEAYDGLDPAAWVRSSNVELADRLDGKLLLLHGGVDDIVHVHHSLRLAERLIAADKDVELVIVPGAEHFFIGYEHHVNRRKWDFLLRNLMGIEPPRHRLAPVAPSMDLIVSLFS</sequence>
<accession>A0A4R5FX55</accession>
<dbReference type="Gene3D" id="3.40.50.1820">
    <property type="entry name" value="alpha/beta hydrolase"/>
    <property type="match status" value="1"/>
</dbReference>
<feature type="domain" description="Dipeptidylpeptidase IV N-terminal" evidence="2">
    <location>
        <begin position="100"/>
        <end position="448"/>
    </location>
</feature>
<dbReference type="GO" id="GO:0008236">
    <property type="term" value="F:serine-type peptidase activity"/>
    <property type="evidence" value="ECO:0007669"/>
    <property type="project" value="InterPro"/>
</dbReference>
<comment type="caution">
    <text evidence="3">The sequence shown here is derived from an EMBL/GenBank/DDBJ whole genome shotgun (WGS) entry which is preliminary data.</text>
</comment>
<dbReference type="Proteomes" id="UP000295136">
    <property type="component" value="Unassembled WGS sequence"/>
</dbReference>
<evidence type="ECO:0000313" key="4">
    <source>
        <dbReference type="Proteomes" id="UP000295136"/>
    </source>
</evidence>
<gene>
    <name evidence="3" type="ORF">E1295_04220</name>
</gene>
<protein>
    <submittedName>
        <fullName evidence="3">S9 family peptidase</fullName>
    </submittedName>
</protein>
<organism evidence="3 4">
    <name type="scientific">Nonomuraea mesophila</name>
    <dbReference type="NCBI Taxonomy" id="2530382"/>
    <lineage>
        <taxon>Bacteria</taxon>
        <taxon>Bacillati</taxon>
        <taxon>Actinomycetota</taxon>
        <taxon>Actinomycetes</taxon>
        <taxon>Streptosporangiales</taxon>
        <taxon>Streptosporangiaceae</taxon>
        <taxon>Nonomuraea</taxon>
    </lineage>
</organism>
<proteinExistence type="predicted"/>
<dbReference type="GO" id="GO:0008239">
    <property type="term" value="F:dipeptidyl-peptidase activity"/>
    <property type="evidence" value="ECO:0007669"/>
    <property type="project" value="TreeGrafter"/>
</dbReference>
<dbReference type="SUPFAM" id="SSF53474">
    <property type="entry name" value="alpha/beta-Hydrolases"/>
    <property type="match status" value="1"/>
</dbReference>
<dbReference type="Pfam" id="PF00326">
    <property type="entry name" value="Peptidase_S9"/>
    <property type="match status" value="1"/>
</dbReference>
<dbReference type="PANTHER" id="PTHR11731">
    <property type="entry name" value="PROTEASE FAMILY S9B,C DIPEPTIDYL-PEPTIDASE IV-RELATED"/>
    <property type="match status" value="1"/>
</dbReference>
<dbReference type="EMBL" id="SMLD01000007">
    <property type="protein sequence ID" value="TDE58817.1"/>
    <property type="molecule type" value="Genomic_DNA"/>
</dbReference>